<evidence type="ECO:0000259" key="7">
    <source>
        <dbReference type="Pfam" id="PF00326"/>
    </source>
</evidence>
<keyword evidence="5 6" id="KW-0720">Serine protease</keyword>
<evidence type="ECO:0000259" key="8">
    <source>
        <dbReference type="Pfam" id="PF02897"/>
    </source>
</evidence>
<protein>
    <recommendedName>
        <fullName evidence="6">Prolyl endopeptidase</fullName>
        <ecNumber evidence="6">3.4.21.-</ecNumber>
    </recommendedName>
</protein>
<dbReference type="EC" id="3.4.21.-" evidence="6"/>
<dbReference type="GO" id="GO:0005829">
    <property type="term" value="C:cytosol"/>
    <property type="evidence" value="ECO:0000318"/>
    <property type="project" value="GO_Central"/>
</dbReference>
<dbReference type="InterPro" id="IPR001375">
    <property type="entry name" value="Peptidase_S9_cat"/>
</dbReference>
<proteinExistence type="inferred from homology"/>
<organism evidence="9 10">
    <name type="scientific">Klebsormidium nitens</name>
    <name type="common">Green alga</name>
    <name type="synonym">Ulothrix nitens</name>
    <dbReference type="NCBI Taxonomy" id="105231"/>
    <lineage>
        <taxon>Eukaryota</taxon>
        <taxon>Viridiplantae</taxon>
        <taxon>Streptophyta</taxon>
        <taxon>Klebsormidiophyceae</taxon>
        <taxon>Klebsormidiales</taxon>
        <taxon>Klebsormidiaceae</taxon>
        <taxon>Klebsormidium</taxon>
    </lineage>
</organism>
<dbReference type="OrthoDB" id="248387at2759"/>
<dbReference type="FunFam" id="2.130.10.120:FF:000001">
    <property type="entry name" value="Prolyl endopeptidase"/>
    <property type="match status" value="1"/>
</dbReference>
<dbReference type="PANTHER" id="PTHR42881">
    <property type="entry name" value="PROLYL ENDOPEPTIDASE"/>
    <property type="match status" value="1"/>
</dbReference>
<keyword evidence="3 6" id="KW-0645">Protease</keyword>
<dbReference type="InterPro" id="IPR029058">
    <property type="entry name" value="AB_hydrolase_fold"/>
</dbReference>
<dbReference type="Pfam" id="PF02897">
    <property type="entry name" value="Peptidase_S9_N"/>
    <property type="match status" value="1"/>
</dbReference>
<dbReference type="Proteomes" id="UP000054558">
    <property type="component" value="Unassembled WGS sequence"/>
</dbReference>
<dbReference type="GO" id="GO:0070012">
    <property type="term" value="F:oligopeptidase activity"/>
    <property type="evidence" value="ECO:0000318"/>
    <property type="project" value="GO_Central"/>
</dbReference>
<accession>A0A1Y1HW21</accession>
<feature type="domain" description="Peptidase S9A N-terminal" evidence="8">
    <location>
        <begin position="12"/>
        <end position="434"/>
    </location>
</feature>
<dbReference type="Gene3D" id="2.130.10.120">
    <property type="entry name" value="Prolyl oligopeptidase, N-terminal domain"/>
    <property type="match status" value="1"/>
</dbReference>
<dbReference type="InterPro" id="IPR051167">
    <property type="entry name" value="Prolyl_oligopep/macrocyclase"/>
</dbReference>
<dbReference type="GO" id="GO:0006508">
    <property type="term" value="P:proteolysis"/>
    <property type="evidence" value="ECO:0007669"/>
    <property type="project" value="UniProtKB-KW"/>
</dbReference>
<dbReference type="STRING" id="105231.A0A1Y1HW21"/>
<dbReference type="InterPro" id="IPR023302">
    <property type="entry name" value="Pept_S9A_N"/>
</dbReference>
<feature type="domain" description="Peptidase S9 prolyl oligopeptidase catalytic" evidence="7">
    <location>
        <begin position="495"/>
        <end position="728"/>
    </location>
</feature>
<evidence type="ECO:0000256" key="6">
    <source>
        <dbReference type="RuleBase" id="RU368024"/>
    </source>
</evidence>
<evidence type="ECO:0000256" key="4">
    <source>
        <dbReference type="ARBA" id="ARBA00022801"/>
    </source>
</evidence>
<evidence type="ECO:0000313" key="9">
    <source>
        <dbReference type="EMBL" id="GAQ82840.1"/>
    </source>
</evidence>
<dbReference type="InterPro" id="IPR002470">
    <property type="entry name" value="Peptidase_S9A"/>
</dbReference>
<dbReference type="PANTHER" id="PTHR42881:SF2">
    <property type="entry name" value="PROLYL ENDOPEPTIDASE"/>
    <property type="match status" value="1"/>
</dbReference>
<dbReference type="Pfam" id="PF00326">
    <property type="entry name" value="Peptidase_S9"/>
    <property type="match status" value="1"/>
</dbReference>
<gene>
    <name evidence="9" type="ORF">KFL_001260100</name>
</gene>
<dbReference type="EMBL" id="DF237075">
    <property type="protein sequence ID" value="GAQ82840.1"/>
    <property type="molecule type" value="Genomic_DNA"/>
</dbReference>
<evidence type="ECO:0000256" key="1">
    <source>
        <dbReference type="ARBA" id="ARBA00001070"/>
    </source>
</evidence>
<name>A0A1Y1HW21_KLENI</name>
<dbReference type="AlphaFoldDB" id="A0A1Y1HW21"/>
<dbReference type="GO" id="GO:0004252">
    <property type="term" value="F:serine-type endopeptidase activity"/>
    <property type="evidence" value="ECO:0007669"/>
    <property type="project" value="UniProtKB-UniRule"/>
</dbReference>
<dbReference type="OMA" id="DGCKNAN"/>
<keyword evidence="10" id="KW-1185">Reference proteome</keyword>
<evidence type="ECO:0000256" key="5">
    <source>
        <dbReference type="ARBA" id="ARBA00022825"/>
    </source>
</evidence>
<evidence type="ECO:0000256" key="3">
    <source>
        <dbReference type="ARBA" id="ARBA00022670"/>
    </source>
</evidence>
<dbReference type="SUPFAM" id="SSF53474">
    <property type="entry name" value="alpha/beta-Hydrolases"/>
    <property type="match status" value="1"/>
</dbReference>
<keyword evidence="4 6" id="KW-0378">Hydrolase</keyword>
<dbReference type="PRINTS" id="PR00862">
    <property type="entry name" value="PROLIGOPTASE"/>
</dbReference>
<comment type="similarity">
    <text evidence="2 6">Belongs to the peptidase S9A family.</text>
</comment>
<dbReference type="Gene3D" id="3.40.50.1820">
    <property type="entry name" value="alpha/beta hydrolase"/>
    <property type="match status" value="1"/>
</dbReference>
<evidence type="ECO:0000256" key="2">
    <source>
        <dbReference type="ARBA" id="ARBA00005228"/>
    </source>
</evidence>
<evidence type="ECO:0000313" key="10">
    <source>
        <dbReference type="Proteomes" id="UP000054558"/>
    </source>
</evidence>
<reference evidence="9 10" key="1">
    <citation type="journal article" date="2014" name="Nat. Commun.">
        <title>Klebsormidium flaccidum genome reveals primary factors for plant terrestrial adaptation.</title>
        <authorList>
            <person name="Hori K."/>
            <person name="Maruyama F."/>
            <person name="Fujisawa T."/>
            <person name="Togashi T."/>
            <person name="Yamamoto N."/>
            <person name="Seo M."/>
            <person name="Sato S."/>
            <person name="Yamada T."/>
            <person name="Mori H."/>
            <person name="Tajima N."/>
            <person name="Moriyama T."/>
            <person name="Ikeuchi M."/>
            <person name="Watanabe M."/>
            <person name="Wada H."/>
            <person name="Kobayashi K."/>
            <person name="Saito M."/>
            <person name="Masuda T."/>
            <person name="Sasaki-Sekimoto Y."/>
            <person name="Mashiguchi K."/>
            <person name="Awai K."/>
            <person name="Shimojima M."/>
            <person name="Masuda S."/>
            <person name="Iwai M."/>
            <person name="Nobusawa T."/>
            <person name="Narise T."/>
            <person name="Kondo S."/>
            <person name="Saito H."/>
            <person name="Sato R."/>
            <person name="Murakawa M."/>
            <person name="Ihara Y."/>
            <person name="Oshima-Yamada Y."/>
            <person name="Ohtaka K."/>
            <person name="Satoh M."/>
            <person name="Sonobe K."/>
            <person name="Ishii M."/>
            <person name="Ohtani R."/>
            <person name="Kanamori-Sato M."/>
            <person name="Honoki R."/>
            <person name="Miyazaki D."/>
            <person name="Mochizuki H."/>
            <person name="Umetsu J."/>
            <person name="Higashi K."/>
            <person name="Shibata D."/>
            <person name="Kamiya Y."/>
            <person name="Sato N."/>
            <person name="Nakamura Y."/>
            <person name="Tabata S."/>
            <person name="Ida S."/>
            <person name="Kurokawa K."/>
            <person name="Ohta H."/>
        </authorList>
    </citation>
    <scope>NUCLEOTIDE SEQUENCE [LARGE SCALE GENOMIC DNA]</scope>
    <source>
        <strain evidence="9 10">NIES-2285</strain>
    </source>
</reference>
<sequence length="733" mass="81291">MAETAAATLKYPEVRRDETVVDEFHGKHQIADPYRWLENPDDAETKAFVDAQNEVTQKFLSECETREKFRERMTALYNYPKYGTPFRRGSKYFYFKNTGLQAQSVLYMVESVDAPEESARILLDPNTLSSDGTVALSSYSFSEDGQFLAYGLSKGGSDWQEVHVLRVSDGQEESDVLKWAKFTSLAWTHDNAGLFYNRYPEPPKAEGLDAGTETASNLHQKLYYHRLGTDQAEDILCYEAPDEPKWMFGAEITDDGKYLIISVEEGCDPVNRVFYCDLEALSGGLAGVTGLLPVVKLIDNFEAQYGYIANDGTSFVFQTNKNAPLYKVVRVDLTKPDSWEDLIPESKSDLLEWAHCVHQSLLLVCYQADVKHVLQLHDLASGRLLRGLPLDIGSVSSATGRRQDSQIFYSFTGFLNPSTIFRVDLEQPDAAPTVFRDTVVGGLNKDEFETRQVFVPSKDGTKIPMFVVSKKGIALDGSHPALLYGYGGFNISLTPSFSVARVILMRHYGAVVAIANIRGGGEYGETWHKAGSLANKQNCFDDFQACSEYLINSGYTAPARLAIEGGSNGGLLVAACINQRPDLYGAALAHVGVMDMLRFHLFTIGHAWTTDYGCADKADQFEWLIKYSPLHNVRRPWESPSDGAPAARQYPATLLLTGDHDDRVSPLHSLKLIATLQHTLVNSANGSPQSNPLIIRIDTKAGHGAGRPTQKIIDEYADVYSFMAKVTGAKWTD</sequence>
<dbReference type="SUPFAM" id="SSF50993">
    <property type="entry name" value="Peptidase/esterase 'gauge' domain"/>
    <property type="match status" value="1"/>
</dbReference>
<comment type="catalytic activity">
    <reaction evidence="1">
        <text>Hydrolysis of Pro-|-Xaa &gt;&gt; Ala-|-Xaa in oligopeptides.</text>
        <dbReference type="EC" id="3.4.21.26"/>
    </reaction>
</comment>
<dbReference type="FunFam" id="3.40.50.1820:FF:000005">
    <property type="entry name" value="Prolyl endopeptidase"/>
    <property type="match status" value="1"/>
</dbReference>